<evidence type="ECO:0000313" key="2">
    <source>
        <dbReference type="EMBL" id="GAO30507.1"/>
    </source>
</evidence>
<evidence type="ECO:0008006" key="4">
    <source>
        <dbReference type="Google" id="ProtNLM"/>
    </source>
</evidence>
<sequence length="105" mass="10984">MKKKFFNGVSTLAIVAIVALNVHVVTSEQTPAFLKWDVIGKILADGTSGSGSGSGTLRWVFKLSDNNAICPGKSITGQKFTCQKVVAPDDVTGCVSGSTKYLGCD</sequence>
<name>A0A0E9LY67_9BACT</name>
<dbReference type="EMBL" id="BAZW01000024">
    <property type="protein sequence ID" value="GAO30507.1"/>
    <property type="molecule type" value="Genomic_DNA"/>
</dbReference>
<comment type="caution">
    <text evidence="2">The sequence shown here is derived from an EMBL/GenBank/DDBJ whole genome shotgun (WGS) entry which is preliminary data.</text>
</comment>
<accession>A0A0E9LY67</accession>
<dbReference type="RefSeq" id="WP_062125549.1">
    <property type="nucleotide sequence ID" value="NZ_BAZW01000024.1"/>
</dbReference>
<gene>
    <name evidence="2" type="ORF">JCM15548_12783</name>
</gene>
<evidence type="ECO:0000313" key="3">
    <source>
        <dbReference type="Proteomes" id="UP000032900"/>
    </source>
</evidence>
<dbReference type="STRING" id="1236989.JCM15548_12783"/>
<feature type="signal peptide" evidence="1">
    <location>
        <begin position="1"/>
        <end position="24"/>
    </location>
</feature>
<evidence type="ECO:0000256" key="1">
    <source>
        <dbReference type="SAM" id="SignalP"/>
    </source>
</evidence>
<keyword evidence="1" id="KW-0732">Signal</keyword>
<proteinExistence type="predicted"/>
<dbReference type="AlphaFoldDB" id="A0A0E9LY67"/>
<reference evidence="2 3" key="1">
    <citation type="journal article" date="2015" name="Microbes Environ.">
        <title>Distribution and evolution of nitrogen fixation genes in the phylum bacteroidetes.</title>
        <authorList>
            <person name="Inoue J."/>
            <person name="Oshima K."/>
            <person name="Suda W."/>
            <person name="Sakamoto M."/>
            <person name="Iino T."/>
            <person name="Noda S."/>
            <person name="Hongoh Y."/>
            <person name="Hattori M."/>
            <person name="Ohkuma M."/>
        </authorList>
    </citation>
    <scope>NUCLEOTIDE SEQUENCE [LARGE SCALE GENOMIC DNA]</scope>
    <source>
        <strain evidence="2">JCM 15548</strain>
    </source>
</reference>
<protein>
    <recommendedName>
        <fullName evidence="4">Secreted protein</fullName>
    </recommendedName>
</protein>
<dbReference type="Proteomes" id="UP000032900">
    <property type="component" value="Unassembled WGS sequence"/>
</dbReference>
<organism evidence="2 3">
    <name type="scientific">Geofilum rubicundum JCM 15548</name>
    <dbReference type="NCBI Taxonomy" id="1236989"/>
    <lineage>
        <taxon>Bacteria</taxon>
        <taxon>Pseudomonadati</taxon>
        <taxon>Bacteroidota</taxon>
        <taxon>Bacteroidia</taxon>
        <taxon>Marinilabiliales</taxon>
        <taxon>Marinilabiliaceae</taxon>
        <taxon>Geofilum</taxon>
    </lineage>
</organism>
<feature type="chain" id="PRO_5002428782" description="Secreted protein" evidence="1">
    <location>
        <begin position="25"/>
        <end position="105"/>
    </location>
</feature>
<keyword evidence="3" id="KW-1185">Reference proteome</keyword>